<keyword evidence="3" id="KW-0540">Nuclease</keyword>
<dbReference type="GO" id="GO:0004519">
    <property type="term" value="F:endonuclease activity"/>
    <property type="evidence" value="ECO:0007669"/>
    <property type="project" value="UniProtKB-KW"/>
</dbReference>
<sequence>MKAIYKVITVATIILVVAIIVFCLWRFEKRDYTKTFDVENDIENVETIHVATYNVKILNNGNDLDKAINDLKPLDLDIICLQEVDKNSLRSKDIDMVKEIADGLGMDYYYFYKSMWLLDGHYGLGIISKYPIQEVSSQELPTDLFSEPRVLAKAEIVVGDEIINVYNTHLTWKSWNYHTDQIAYIKEHIERENTILMGDFNAYWDENKETVLDLNQMNHDLNPYITFRGVASPDNIFYTDDFEMIESGMVETSFSDHNSLNCVLRIVKE</sequence>
<dbReference type="InterPro" id="IPR005135">
    <property type="entry name" value="Endo/exonuclease/phosphatase"/>
</dbReference>
<gene>
    <name evidence="3" type="ORF">J2S15_002052</name>
</gene>
<evidence type="ECO:0000256" key="1">
    <source>
        <dbReference type="SAM" id="Phobius"/>
    </source>
</evidence>
<organism evidence="3 4">
    <name type="scientific">Breznakia pachnodae</name>
    <dbReference type="NCBI Taxonomy" id="265178"/>
    <lineage>
        <taxon>Bacteria</taxon>
        <taxon>Bacillati</taxon>
        <taxon>Bacillota</taxon>
        <taxon>Erysipelotrichia</taxon>
        <taxon>Erysipelotrichales</taxon>
        <taxon>Erysipelotrichaceae</taxon>
        <taxon>Breznakia</taxon>
    </lineage>
</organism>
<dbReference type="SUPFAM" id="SSF56219">
    <property type="entry name" value="DNase I-like"/>
    <property type="match status" value="1"/>
</dbReference>
<accession>A0ABU0E3B8</accession>
<dbReference type="GO" id="GO:0016787">
    <property type="term" value="F:hydrolase activity"/>
    <property type="evidence" value="ECO:0007669"/>
    <property type="project" value="UniProtKB-KW"/>
</dbReference>
<evidence type="ECO:0000313" key="4">
    <source>
        <dbReference type="Proteomes" id="UP001230220"/>
    </source>
</evidence>
<dbReference type="RefSeq" id="WP_307407915.1">
    <property type="nucleotide sequence ID" value="NZ_JAUSUR010000003.1"/>
</dbReference>
<dbReference type="Gene3D" id="3.60.10.10">
    <property type="entry name" value="Endonuclease/exonuclease/phosphatase"/>
    <property type="match status" value="1"/>
</dbReference>
<dbReference type="InterPro" id="IPR036691">
    <property type="entry name" value="Endo/exonu/phosph_ase_sf"/>
</dbReference>
<dbReference type="PANTHER" id="PTHR14859:SF15">
    <property type="entry name" value="ENDONUCLEASE_EXONUCLEASE_PHOSPHATASE DOMAIN-CONTAINING PROTEIN"/>
    <property type="match status" value="1"/>
</dbReference>
<evidence type="ECO:0000313" key="3">
    <source>
        <dbReference type="EMBL" id="MDQ0361305.1"/>
    </source>
</evidence>
<comment type="caution">
    <text evidence="3">The sequence shown here is derived from an EMBL/GenBank/DDBJ whole genome shotgun (WGS) entry which is preliminary data.</text>
</comment>
<name>A0ABU0E3B8_9FIRM</name>
<proteinExistence type="predicted"/>
<evidence type="ECO:0000259" key="2">
    <source>
        <dbReference type="Pfam" id="PF03372"/>
    </source>
</evidence>
<reference evidence="3 4" key="1">
    <citation type="submission" date="2023-07" db="EMBL/GenBank/DDBJ databases">
        <title>Genomic Encyclopedia of Type Strains, Phase IV (KMG-IV): sequencing the most valuable type-strain genomes for metagenomic binning, comparative biology and taxonomic classification.</title>
        <authorList>
            <person name="Goeker M."/>
        </authorList>
    </citation>
    <scope>NUCLEOTIDE SEQUENCE [LARGE SCALE GENOMIC DNA]</scope>
    <source>
        <strain evidence="3 4">DSM 16784</strain>
    </source>
</reference>
<dbReference type="InterPro" id="IPR051916">
    <property type="entry name" value="GPI-anchor_lipid_remodeler"/>
</dbReference>
<keyword evidence="3" id="KW-0255">Endonuclease</keyword>
<keyword evidence="3" id="KW-0378">Hydrolase</keyword>
<dbReference type="PANTHER" id="PTHR14859">
    <property type="entry name" value="CALCOFLUOR WHITE HYPERSENSITIVE PROTEIN PRECURSOR"/>
    <property type="match status" value="1"/>
</dbReference>
<feature type="domain" description="Endonuclease/exonuclease/phosphatase" evidence="2">
    <location>
        <begin position="52"/>
        <end position="257"/>
    </location>
</feature>
<keyword evidence="1" id="KW-0812">Transmembrane</keyword>
<dbReference type="Pfam" id="PF03372">
    <property type="entry name" value="Exo_endo_phos"/>
    <property type="match status" value="1"/>
</dbReference>
<keyword evidence="1" id="KW-0472">Membrane</keyword>
<protein>
    <submittedName>
        <fullName evidence="3">Endonuclease/exonuclease/phosphatase family metal-dependent hydrolase</fullName>
    </submittedName>
</protein>
<keyword evidence="1" id="KW-1133">Transmembrane helix</keyword>
<feature type="transmembrane region" description="Helical" evidence="1">
    <location>
        <begin position="7"/>
        <end position="27"/>
    </location>
</feature>
<dbReference type="Proteomes" id="UP001230220">
    <property type="component" value="Unassembled WGS sequence"/>
</dbReference>
<dbReference type="EMBL" id="JAUSUR010000003">
    <property type="protein sequence ID" value="MDQ0361305.1"/>
    <property type="molecule type" value="Genomic_DNA"/>
</dbReference>
<keyword evidence="4" id="KW-1185">Reference proteome</keyword>